<proteinExistence type="predicted"/>
<protein>
    <recommendedName>
        <fullName evidence="2">Methyltransferase type 11 domain-containing protein</fullName>
    </recommendedName>
</protein>
<dbReference type="EMBL" id="HBGG01029844">
    <property type="protein sequence ID" value="CAD9213262.1"/>
    <property type="molecule type" value="Transcribed_RNA"/>
</dbReference>
<dbReference type="Pfam" id="PF08241">
    <property type="entry name" value="Methyltransf_11"/>
    <property type="match status" value="1"/>
</dbReference>
<accession>A0A7S1X7D8</accession>
<dbReference type="Gene3D" id="3.40.50.150">
    <property type="entry name" value="Vaccinia Virus protein VP39"/>
    <property type="match status" value="1"/>
</dbReference>
<name>A0A7S1X7D8_9CHLO</name>
<dbReference type="GO" id="GO:0008757">
    <property type="term" value="F:S-adenosylmethionine-dependent methyltransferase activity"/>
    <property type="evidence" value="ECO:0007669"/>
    <property type="project" value="InterPro"/>
</dbReference>
<sequence length="511" mass="56321">MGLGRRALLAPRSNASPRGRVVLPFSLFRTVKRQELLLAVPVHTAAHSARRAATTVAATSSDSRTVSAAAAVDVDVAEPVAVTPVSAPNKAEEPAPRKPGQAEDGMFQQHPSVAAWRSWYFSDADYDSTPERAAAALQRMIGSVVASSPTDPTSVAYWAYHSARNLFLALQGVASVTYTDARKALRGESGTTFSPVATGGRLVAESYECFRQDLDNIRKGVYKLPWDMTNPSHRQYNPLFVLGSSLRFLTEADKTLSRRRKSQAEPVWMESAMYPDYYMNTFHYQTDGWLSSASAAIYETSTETLFIGRQDAMQRNTLIPIHAWLSEGARDEAEVSLLEVACGTGRFHTFIKDNYPQMSTTALELSPYYLQAARQNVKYWAQLTGNTRNLSATRFVQAAAEAIPEPDNSYDVVLSVYLFHEMPRHAQEAAAAEMARVLKPGGLLVFTDSIQLGDRPVLDANIAKFEAFNEPHYPAYVNAHIGQMFVDNGLQPHLKSLSSATKTLSFRKPSP</sequence>
<gene>
    <name evidence="3" type="ORF">TCHU04912_LOCUS15501</name>
</gene>
<dbReference type="InterPro" id="IPR050508">
    <property type="entry name" value="Methyltransf_Superfamily"/>
</dbReference>
<organism evidence="3">
    <name type="scientific">Tetraselmis chuii</name>
    <dbReference type="NCBI Taxonomy" id="63592"/>
    <lineage>
        <taxon>Eukaryota</taxon>
        <taxon>Viridiplantae</taxon>
        <taxon>Chlorophyta</taxon>
        <taxon>core chlorophytes</taxon>
        <taxon>Chlorodendrophyceae</taxon>
        <taxon>Chlorodendrales</taxon>
        <taxon>Chlorodendraceae</taxon>
        <taxon>Tetraselmis</taxon>
    </lineage>
</organism>
<dbReference type="SUPFAM" id="SSF53335">
    <property type="entry name" value="S-adenosyl-L-methionine-dependent methyltransferases"/>
    <property type="match status" value="1"/>
</dbReference>
<reference evidence="3" key="1">
    <citation type="submission" date="2021-01" db="EMBL/GenBank/DDBJ databases">
        <authorList>
            <person name="Corre E."/>
            <person name="Pelletier E."/>
            <person name="Niang G."/>
            <person name="Scheremetjew M."/>
            <person name="Finn R."/>
            <person name="Kale V."/>
            <person name="Holt S."/>
            <person name="Cochrane G."/>
            <person name="Meng A."/>
            <person name="Brown T."/>
            <person name="Cohen L."/>
        </authorList>
    </citation>
    <scope>NUCLEOTIDE SEQUENCE</scope>
    <source>
        <strain evidence="3">PLY429</strain>
    </source>
</reference>
<dbReference type="CDD" id="cd02440">
    <property type="entry name" value="AdoMet_MTases"/>
    <property type="match status" value="1"/>
</dbReference>
<feature type="region of interest" description="Disordered" evidence="1">
    <location>
        <begin position="84"/>
        <end position="105"/>
    </location>
</feature>
<dbReference type="InterPro" id="IPR013216">
    <property type="entry name" value="Methyltransf_11"/>
</dbReference>
<feature type="domain" description="Methyltransferase type 11" evidence="2">
    <location>
        <begin position="338"/>
        <end position="446"/>
    </location>
</feature>
<dbReference type="PANTHER" id="PTHR42912">
    <property type="entry name" value="METHYLTRANSFERASE"/>
    <property type="match status" value="1"/>
</dbReference>
<evidence type="ECO:0000256" key="1">
    <source>
        <dbReference type="SAM" id="MobiDB-lite"/>
    </source>
</evidence>
<evidence type="ECO:0000259" key="2">
    <source>
        <dbReference type="Pfam" id="PF08241"/>
    </source>
</evidence>
<dbReference type="PANTHER" id="PTHR42912:SF81">
    <property type="entry name" value="METHYLTRANSFERASE DOMAIN-CONTAINING PROTEIN"/>
    <property type="match status" value="1"/>
</dbReference>
<dbReference type="AlphaFoldDB" id="A0A7S1X7D8"/>
<evidence type="ECO:0000313" key="3">
    <source>
        <dbReference type="EMBL" id="CAD9213262.1"/>
    </source>
</evidence>
<dbReference type="InterPro" id="IPR029063">
    <property type="entry name" value="SAM-dependent_MTases_sf"/>
</dbReference>